<evidence type="ECO:0000256" key="2">
    <source>
        <dbReference type="ARBA" id="ARBA00022692"/>
    </source>
</evidence>
<evidence type="ECO:0000313" key="8">
    <source>
        <dbReference type="Proteomes" id="UP000281553"/>
    </source>
</evidence>
<dbReference type="PANTHER" id="PTHR45638">
    <property type="entry name" value="CYCLIC NUCLEOTIDE-GATED CATION CHANNEL SUBUNIT A"/>
    <property type="match status" value="1"/>
</dbReference>
<dbReference type="InterPro" id="IPR005821">
    <property type="entry name" value="Ion_trans_dom"/>
</dbReference>
<name>A0A3P6U8S5_DIBLA</name>
<feature type="transmembrane region" description="Helical" evidence="5">
    <location>
        <begin position="131"/>
        <end position="155"/>
    </location>
</feature>
<reference evidence="7 8" key="1">
    <citation type="submission" date="2018-11" db="EMBL/GenBank/DDBJ databases">
        <authorList>
            <consortium name="Pathogen Informatics"/>
        </authorList>
    </citation>
    <scope>NUCLEOTIDE SEQUENCE [LARGE SCALE GENOMIC DNA]</scope>
</reference>
<feature type="transmembrane region" description="Helical" evidence="5">
    <location>
        <begin position="75"/>
        <end position="98"/>
    </location>
</feature>
<accession>A0A3P6U8S5</accession>
<dbReference type="Gene3D" id="1.10.287.70">
    <property type="match status" value="1"/>
</dbReference>
<proteinExistence type="predicted"/>
<evidence type="ECO:0000256" key="3">
    <source>
        <dbReference type="ARBA" id="ARBA00022989"/>
    </source>
</evidence>
<sequence length="268" mass="31518">MWLGIVTLATVYNLWSTILRQAFAEEVQVGRALVWIIIDGLADFIYVMDIVVQFRTSYLEKGLVVKNSRKIAQHYVWTKAFFLDFLALLPLDLIQLFIGVQPLLRFPRFLKCGRAWDWKVMVENRTSYPNAWRVFTLIHILFLGCHWFASFYYLISEYDGFEEDWGYPAPNTPVLRSLSMKYLQSFYWATLTLTTIGDINAPSQTNHRCYVLMKATLKCFESLNRNPSLKGQRIFVWSLNEFIGRVGLFQLLTKYSFQEMVIEWLIPK</sequence>
<evidence type="ECO:0000256" key="5">
    <source>
        <dbReference type="SAM" id="Phobius"/>
    </source>
</evidence>
<feature type="domain" description="Ion transport" evidence="6">
    <location>
        <begin position="2"/>
        <end position="206"/>
    </location>
</feature>
<keyword evidence="4 5" id="KW-0472">Membrane</keyword>
<keyword evidence="3 5" id="KW-1133">Transmembrane helix</keyword>
<protein>
    <recommendedName>
        <fullName evidence="6">Ion transport domain-containing protein</fullName>
    </recommendedName>
</protein>
<dbReference type="AlphaFoldDB" id="A0A3P6U8S5"/>
<evidence type="ECO:0000256" key="4">
    <source>
        <dbReference type="ARBA" id="ARBA00023136"/>
    </source>
</evidence>
<dbReference type="EMBL" id="UYRU01044838">
    <property type="protein sequence ID" value="VDK87880.1"/>
    <property type="molecule type" value="Genomic_DNA"/>
</dbReference>
<dbReference type="InterPro" id="IPR050866">
    <property type="entry name" value="CNG_cation_channel"/>
</dbReference>
<keyword evidence="2 5" id="KW-0812">Transmembrane</keyword>
<comment type="subcellular location">
    <subcellularLocation>
        <location evidence="1">Membrane</location>
        <topology evidence="1">Multi-pass membrane protein</topology>
    </subcellularLocation>
</comment>
<dbReference type="GO" id="GO:0044877">
    <property type="term" value="F:protein-containing complex binding"/>
    <property type="evidence" value="ECO:0007669"/>
    <property type="project" value="TreeGrafter"/>
</dbReference>
<evidence type="ECO:0000256" key="1">
    <source>
        <dbReference type="ARBA" id="ARBA00004141"/>
    </source>
</evidence>
<dbReference type="Proteomes" id="UP000281553">
    <property type="component" value="Unassembled WGS sequence"/>
</dbReference>
<evidence type="ECO:0000259" key="6">
    <source>
        <dbReference type="Pfam" id="PF00520"/>
    </source>
</evidence>
<dbReference type="Pfam" id="PF00520">
    <property type="entry name" value="Ion_trans"/>
    <property type="match status" value="1"/>
</dbReference>
<evidence type="ECO:0000313" key="7">
    <source>
        <dbReference type="EMBL" id="VDK87880.1"/>
    </source>
</evidence>
<dbReference type="SUPFAM" id="SSF81324">
    <property type="entry name" value="Voltage-gated potassium channels"/>
    <property type="match status" value="1"/>
</dbReference>
<organism evidence="7 8">
    <name type="scientific">Dibothriocephalus latus</name>
    <name type="common">Fish tapeworm</name>
    <name type="synonym">Diphyllobothrium latum</name>
    <dbReference type="NCBI Taxonomy" id="60516"/>
    <lineage>
        <taxon>Eukaryota</taxon>
        <taxon>Metazoa</taxon>
        <taxon>Spiralia</taxon>
        <taxon>Lophotrochozoa</taxon>
        <taxon>Platyhelminthes</taxon>
        <taxon>Cestoda</taxon>
        <taxon>Eucestoda</taxon>
        <taxon>Diphyllobothriidea</taxon>
        <taxon>Diphyllobothriidae</taxon>
        <taxon>Dibothriocephalus</taxon>
    </lineage>
</organism>
<dbReference type="GO" id="GO:0016020">
    <property type="term" value="C:membrane"/>
    <property type="evidence" value="ECO:0007669"/>
    <property type="project" value="UniProtKB-SubCell"/>
</dbReference>
<dbReference type="PANTHER" id="PTHR45638:SF7">
    <property type="entry name" value="CYCLIC NUCLEOTIDE-GATED ION CHANNEL-LIKE, ISOFORM E"/>
    <property type="match status" value="1"/>
</dbReference>
<dbReference type="GO" id="GO:0005221">
    <property type="term" value="F:intracellularly cyclic nucleotide-activated monoatomic cation channel activity"/>
    <property type="evidence" value="ECO:0007669"/>
    <property type="project" value="InterPro"/>
</dbReference>
<dbReference type="OrthoDB" id="421226at2759"/>
<keyword evidence="8" id="KW-1185">Reference proteome</keyword>
<feature type="transmembrane region" description="Helical" evidence="5">
    <location>
        <begin position="34"/>
        <end position="54"/>
    </location>
</feature>
<gene>
    <name evidence="7" type="ORF">DILT_LOCUS4098</name>
</gene>